<keyword evidence="4" id="KW-1185">Reference proteome</keyword>
<feature type="transmembrane region" description="Helical" evidence="2">
    <location>
        <begin position="173"/>
        <end position="189"/>
    </location>
</feature>
<evidence type="ECO:0000256" key="1">
    <source>
        <dbReference type="SAM" id="MobiDB-lite"/>
    </source>
</evidence>
<feature type="transmembrane region" description="Helical" evidence="2">
    <location>
        <begin position="58"/>
        <end position="76"/>
    </location>
</feature>
<feature type="region of interest" description="Disordered" evidence="1">
    <location>
        <begin position="196"/>
        <end position="255"/>
    </location>
</feature>
<feature type="compositionally biased region" description="Low complexity" evidence="1">
    <location>
        <begin position="197"/>
        <end position="207"/>
    </location>
</feature>
<organism evidence="3 4">
    <name type="scientific">Actinoalloteichus fjordicus</name>
    <dbReference type="NCBI Taxonomy" id="1612552"/>
    <lineage>
        <taxon>Bacteria</taxon>
        <taxon>Bacillati</taxon>
        <taxon>Actinomycetota</taxon>
        <taxon>Actinomycetes</taxon>
        <taxon>Pseudonocardiales</taxon>
        <taxon>Pseudonocardiaceae</taxon>
        <taxon>Actinoalloteichus</taxon>
    </lineage>
</organism>
<evidence type="ECO:0000256" key="2">
    <source>
        <dbReference type="SAM" id="Phobius"/>
    </source>
</evidence>
<feature type="transmembrane region" description="Helical" evidence="2">
    <location>
        <begin position="435"/>
        <end position="453"/>
    </location>
</feature>
<dbReference type="RefSeq" id="WP_075765312.1">
    <property type="nucleotide sequence ID" value="NZ_CP016076.1"/>
</dbReference>
<dbReference type="KEGG" id="acad:UA74_21710"/>
<feature type="transmembrane region" description="Helical" evidence="2">
    <location>
        <begin position="148"/>
        <end position="167"/>
    </location>
</feature>
<feature type="transmembrane region" description="Helical" evidence="2">
    <location>
        <begin position="308"/>
        <end position="329"/>
    </location>
</feature>
<gene>
    <name evidence="3" type="ORF">UA74_21710</name>
</gene>
<dbReference type="EMBL" id="CP016076">
    <property type="protein sequence ID" value="APU16364.1"/>
    <property type="molecule type" value="Genomic_DNA"/>
</dbReference>
<keyword evidence="2" id="KW-0812">Transmembrane</keyword>
<feature type="transmembrane region" description="Helical" evidence="2">
    <location>
        <begin position="259"/>
        <end position="276"/>
    </location>
</feature>
<feature type="compositionally biased region" description="Polar residues" evidence="1">
    <location>
        <begin position="211"/>
        <end position="221"/>
    </location>
</feature>
<feature type="transmembrane region" description="Helical" evidence="2">
    <location>
        <begin position="341"/>
        <end position="361"/>
    </location>
</feature>
<feature type="transmembrane region" description="Helical" evidence="2">
    <location>
        <begin position="83"/>
        <end position="104"/>
    </location>
</feature>
<feature type="transmembrane region" description="Helical" evidence="2">
    <location>
        <begin position="116"/>
        <end position="136"/>
    </location>
</feature>
<feature type="transmembrane region" description="Helical" evidence="2">
    <location>
        <begin position="19"/>
        <end position="38"/>
    </location>
</feature>
<evidence type="ECO:0000313" key="3">
    <source>
        <dbReference type="EMBL" id="APU16364.1"/>
    </source>
</evidence>
<dbReference type="Proteomes" id="UP000185511">
    <property type="component" value="Chromosome"/>
</dbReference>
<evidence type="ECO:0000313" key="4">
    <source>
        <dbReference type="Proteomes" id="UP000185511"/>
    </source>
</evidence>
<protein>
    <submittedName>
        <fullName evidence="3">Uncharacterized protein</fullName>
    </submittedName>
</protein>
<feature type="transmembrane region" description="Helical" evidence="2">
    <location>
        <begin position="373"/>
        <end position="394"/>
    </location>
</feature>
<keyword evidence="2" id="KW-1133">Transmembrane helix</keyword>
<keyword evidence="2" id="KW-0472">Membrane</keyword>
<feature type="compositionally biased region" description="Low complexity" evidence="1">
    <location>
        <begin position="225"/>
        <end position="234"/>
    </location>
</feature>
<sequence>MPTTDPLPDARLRPLRVTLLTWAATAGVLLLASAALPLSLPLPPYFGLGLLQHGLDTAGLALVLAGTAGLIATALFRSGADALLVGALAVLPAPLAADPGHVLFAEEPGGALISSASFLVAFGACLVFGAALRSAWSPILDDASWRGAILPVIALAATTLGGTSSWVPAETPLVSLGVAASALGCAAWARHSTRRSAAGATTEAPAAVSTGAETSTDQAASTGIDAPDTTATADAEAEPRPERLGRAEPARSPRPGARFAVWSPLLALVSIGTLTAPPSPPAWGYLLVAAGAATAAAVWRPGSGLRTGFLAAALLMMIGSAGLLHAGRASAETGWALPDDWPLVLAGMTLLALAAPVVARAEARRRVRPVDGTPVVFCLGVAAAAIVAAISAAAQAQNVEAMPGVELSRAYATPLDTVFPGDHELVATISGPPPTVSIGLLLLGGAAVIALSWPRRRA</sequence>
<reference evidence="4" key="1">
    <citation type="submission" date="2016-06" db="EMBL/GenBank/DDBJ databases">
        <title>Complete genome sequence of Actinoalloteichus fjordicus DSM 46855 (=ADI127-17), type strain of the new species Actinoalloteichus fjordicus.</title>
        <authorList>
            <person name="Ruckert C."/>
            <person name="Nouioui I."/>
            <person name="Willmese J."/>
            <person name="van Wezel G."/>
            <person name="Klenk H.-P."/>
            <person name="Kalinowski J."/>
            <person name="Zotchev S.B."/>
        </authorList>
    </citation>
    <scope>NUCLEOTIDE SEQUENCE [LARGE SCALE GENOMIC DNA]</scope>
    <source>
        <strain evidence="4">ADI127-7</strain>
    </source>
</reference>
<accession>A0AAC9LHE9</accession>
<proteinExistence type="predicted"/>
<feature type="compositionally biased region" description="Basic and acidic residues" evidence="1">
    <location>
        <begin position="237"/>
        <end position="251"/>
    </location>
</feature>
<dbReference type="AlphaFoldDB" id="A0AAC9LHE9"/>
<feature type="transmembrane region" description="Helical" evidence="2">
    <location>
        <begin position="282"/>
        <end position="299"/>
    </location>
</feature>
<name>A0AAC9LHE9_9PSEU</name>